<evidence type="ECO:0000256" key="1">
    <source>
        <dbReference type="SAM" id="Phobius"/>
    </source>
</evidence>
<keyword evidence="3" id="KW-1185">Reference proteome</keyword>
<protein>
    <submittedName>
        <fullName evidence="2">Uncharacterized protein</fullName>
    </submittedName>
</protein>
<dbReference type="VEuPathDB" id="VectorBase:GBRI009540"/>
<dbReference type="AlphaFoldDB" id="A0A1A9W7Z6"/>
<keyword evidence="1" id="KW-1133">Transmembrane helix</keyword>
<accession>A0A1A9W7Z6</accession>
<evidence type="ECO:0000313" key="3">
    <source>
        <dbReference type="Proteomes" id="UP000091820"/>
    </source>
</evidence>
<reference evidence="3" key="1">
    <citation type="submission" date="2014-03" db="EMBL/GenBank/DDBJ databases">
        <authorList>
            <person name="Aksoy S."/>
            <person name="Warren W."/>
            <person name="Wilson R.K."/>
        </authorList>
    </citation>
    <scope>NUCLEOTIDE SEQUENCE [LARGE SCALE GENOMIC DNA]</scope>
    <source>
        <strain evidence="3">IAEA</strain>
    </source>
</reference>
<evidence type="ECO:0000313" key="2">
    <source>
        <dbReference type="EnsemblMetazoa" id="GBRI009540-PA"/>
    </source>
</evidence>
<dbReference type="Proteomes" id="UP000091820">
    <property type="component" value="Unassembled WGS sequence"/>
</dbReference>
<proteinExistence type="predicted"/>
<keyword evidence="1" id="KW-0472">Membrane</keyword>
<sequence length="151" mass="17453">MTTVCLFNSSNRRRLVLFDTDTVTPEILEQYTNIMCGYEKPLAYADKLAIVLTFRIQHNLFCLDSPQGTQDSVYFKSTSNLMHVALWKATYMFPLTVFINSLFRMSSKCLLSRFSRDKNIVDAQRSEKAKTNKVAIQQVIRRGIRKQSDPI</sequence>
<name>A0A1A9W7Z6_9MUSC</name>
<organism evidence="2 3">
    <name type="scientific">Glossina brevipalpis</name>
    <dbReference type="NCBI Taxonomy" id="37001"/>
    <lineage>
        <taxon>Eukaryota</taxon>
        <taxon>Metazoa</taxon>
        <taxon>Ecdysozoa</taxon>
        <taxon>Arthropoda</taxon>
        <taxon>Hexapoda</taxon>
        <taxon>Insecta</taxon>
        <taxon>Pterygota</taxon>
        <taxon>Neoptera</taxon>
        <taxon>Endopterygota</taxon>
        <taxon>Diptera</taxon>
        <taxon>Brachycera</taxon>
        <taxon>Muscomorpha</taxon>
        <taxon>Hippoboscoidea</taxon>
        <taxon>Glossinidae</taxon>
        <taxon>Glossina</taxon>
    </lineage>
</organism>
<keyword evidence="1" id="KW-0812">Transmembrane</keyword>
<dbReference type="EnsemblMetazoa" id="GBRI009540-RA">
    <property type="protein sequence ID" value="GBRI009540-PA"/>
    <property type="gene ID" value="GBRI009540"/>
</dbReference>
<feature type="transmembrane region" description="Helical" evidence="1">
    <location>
        <begin position="84"/>
        <end position="103"/>
    </location>
</feature>
<reference evidence="2" key="2">
    <citation type="submission" date="2020-05" db="UniProtKB">
        <authorList>
            <consortium name="EnsemblMetazoa"/>
        </authorList>
    </citation>
    <scope>IDENTIFICATION</scope>
    <source>
        <strain evidence="2">IAEA</strain>
    </source>
</reference>